<organism evidence="2 3">
    <name type="scientific">Phytomonospora endophytica</name>
    <dbReference type="NCBI Taxonomy" id="714109"/>
    <lineage>
        <taxon>Bacteria</taxon>
        <taxon>Bacillati</taxon>
        <taxon>Actinomycetota</taxon>
        <taxon>Actinomycetes</taxon>
        <taxon>Micromonosporales</taxon>
        <taxon>Micromonosporaceae</taxon>
        <taxon>Phytomonospora</taxon>
    </lineage>
</organism>
<keyword evidence="3" id="KW-1185">Reference proteome</keyword>
<dbReference type="RefSeq" id="WP_184792881.1">
    <property type="nucleotide sequence ID" value="NZ_BONT01000086.1"/>
</dbReference>
<accession>A0A841G6V4</accession>
<feature type="transmembrane region" description="Helical" evidence="1">
    <location>
        <begin position="38"/>
        <end position="60"/>
    </location>
</feature>
<keyword evidence="1" id="KW-0812">Transmembrane</keyword>
<evidence type="ECO:0000313" key="2">
    <source>
        <dbReference type="EMBL" id="MBB6039800.1"/>
    </source>
</evidence>
<reference evidence="2 3" key="1">
    <citation type="submission" date="2020-08" db="EMBL/GenBank/DDBJ databases">
        <title>Genomic Encyclopedia of Type Strains, Phase IV (KMG-IV): sequencing the most valuable type-strain genomes for metagenomic binning, comparative biology and taxonomic classification.</title>
        <authorList>
            <person name="Goeker M."/>
        </authorList>
    </citation>
    <scope>NUCLEOTIDE SEQUENCE [LARGE SCALE GENOMIC DNA]</scope>
    <source>
        <strain evidence="2 3">YIM 65646</strain>
    </source>
</reference>
<protein>
    <recommendedName>
        <fullName evidence="4">WD40 repeat protein</fullName>
    </recommendedName>
</protein>
<dbReference type="Gene3D" id="2.120.10.30">
    <property type="entry name" value="TolB, C-terminal domain"/>
    <property type="match status" value="1"/>
</dbReference>
<proteinExistence type="predicted"/>
<dbReference type="AlphaFoldDB" id="A0A841G6V4"/>
<dbReference type="SUPFAM" id="SSF82171">
    <property type="entry name" value="DPP6 N-terminal domain-like"/>
    <property type="match status" value="1"/>
</dbReference>
<evidence type="ECO:0008006" key="4">
    <source>
        <dbReference type="Google" id="ProtNLM"/>
    </source>
</evidence>
<keyword evidence="1" id="KW-1133">Transmembrane helix</keyword>
<evidence type="ECO:0000256" key="1">
    <source>
        <dbReference type="SAM" id="Phobius"/>
    </source>
</evidence>
<dbReference type="InterPro" id="IPR011042">
    <property type="entry name" value="6-blade_b-propeller_TolB-like"/>
</dbReference>
<sequence length="392" mass="42167">MTLKSLGEGLRDLAGAVETVDMRERAIAASQRLRARRITTGVVGAVAVLLVGLLGFNAVWTDRAAPEDIPAADRPVEVPALPAPVTVAGVAENLSGDFYYLAPSSLDSGDPQSETQSLLRWDGDGALEVVAEGLPITGTVNVSPDGRYLSFVRTGQLVLRDLASGREWQIMAVPDAQLCAPPVWAPDGRRLLVHRGNPGDGGPVGFYDITTGTFTQIGDVPGCHLRVWQDDAGRDMLNYTSYDDQRQMTNLREVDTPEPQAGYDWGVFPGTWIRQPYSVSPDGDLMCVDTLLDQTFPGDMTDTRGDFCTTIVALDTDSRDGTAVSEIPIEGGGVSGLSAVQQAVMFRDSFVARTSLASGSTVLRLYSDKGEELEELTEPMWETDPVLIGYVP</sequence>
<comment type="caution">
    <text evidence="2">The sequence shown here is derived from an EMBL/GenBank/DDBJ whole genome shotgun (WGS) entry which is preliminary data.</text>
</comment>
<dbReference type="EMBL" id="JACHGT010000026">
    <property type="protein sequence ID" value="MBB6039800.1"/>
    <property type="molecule type" value="Genomic_DNA"/>
</dbReference>
<keyword evidence="1" id="KW-0472">Membrane</keyword>
<evidence type="ECO:0000313" key="3">
    <source>
        <dbReference type="Proteomes" id="UP000548476"/>
    </source>
</evidence>
<name>A0A841G6V4_9ACTN</name>
<dbReference type="Proteomes" id="UP000548476">
    <property type="component" value="Unassembled WGS sequence"/>
</dbReference>
<gene>
    <name evidence="2" type="ORF">HNR73_007699</name>
</gene>